<dbReference type="InterPro" id="IPR006089">
    <property type="entry name" value="Acyl-CoA_DH_CS"/>
</dbReference>
<evidence type="ECO:0000313" key="12">
    <source>
        <dbReference type="EMBL" id="AHH96653.1"/>
    </source>
</evidence>
<dbReference type="GO" id="GO:0009083">
    <property type="term" value="P:branched-chain amino acid catabolic process"/>
    <property type="evidence" value="ECO:0007669"/>
    <property type="project" value="UniProtKB-KW"/>
</dbReference>
<evidence type="ECO:0000256" key="3">
    <source>
        <dbReference type="ARBA" id="ARBA00009347"/>
    </source>
</evidence>
<feature type="domain" description="Acyl-CoA dehydrogenase/oxidase N-terminal" evidence="11">
    <location>
        <begin position="8"/>
        <end position="118"/>
    </location>
</feature>
<dbReference type="Gene3D" id="2.40.110.10">
    <property type="entry name" value="Butyryl-CoA Dehydrogenase, subunit A, domain 2"/>
    <property type="match status" value="1"/>
</dbReference>
<sequence length="382" mass="40826">MSPVFTLSEDQRAIAATAAEFAQEHLAPNAVQWDQDKHFPVDVLRKAAELGMGGVYVREDLGGSGLSRMDAALIFEALATGCPSIAGYLSIHNMVAWMVDTFGNDAQRARWVPNLCSMQSLGSYCLTEPEAGSDAAALRTRAVRDGDHYVVDGVKQFISGAGTSEVYVVMVRTSGNGARGVSALVVEKGSPGLSFGPNEKKMGWNAQPTRQVIFDGVRVPVANRLGAEGDGFKIAMRGLNGGRLNIGACSLGGGQAALRQAIAYLETRKAFGTNLIRSQALRFQLADMDTELEAARTLLWRAATALDSGDPRAVELCAMAKRFATDTGFAVANRALQLHGGYGYLAEYGIEKLVRDLRVHQILEGTNEIMRVIVSRGLTGAA</sequence>
<keyword evidence="7 8" id="KW-0560">Oxidoreductase</keyword>
<evidence type="ECO:0000256" key="4">
    <source>
        <dbReference type="ARBA" id="ARBA00022456"/>
    </source>
</evidence>
<dbReference type="FunFam" id="2.40.110.10:FF:000001">
    <property type="entry name" value="Acyl-CoA dehydrogenase, mitochondrial"/>
    <property type="match status" value="1"/>
</dbReference>
<evidence type="ECO:0000256" key="6">
    <source>
        <dbReference type="ARBA" id="ARBA00022827"/>
    </source>
</evidence>
<evidence type="ECO:0000256" key="5">
    <source>
        <dbReference type="ARBA" id="ARBA00022630"/>
    </source>
</evidence>
<dbReference type="InterPro" id="IPR052547">
    <property type="entry name" value="Mito_Isobutyryl-CoADH"/>
</dbReference>
<dbReference type="GO" id="GO:0003995">
    <property type="term" value="F:acyl-CoA dehydrogenase activity"/>
    <property type="evidence" value="ECO:0007669"/>
    <property type="project" value="InterPro"/>
</dbReference>
<gene>
    <name evidence="12" type="ORF">KALB_3286</name>
</gene>
<dbReference type="KEGG" id="kal:KALB_3286"/>
<dbReference type="PIRSF" id="PIRSF016578">
    <property type="entry name" value="HsaA"/>
    <property type="match status" value="1"/>
</dbReference>
<organism evidence="12 13">
    <name type="scientific">Kutzneria albida DSM 43870</name>
    <dbReference type="NCBI Taxonomy" id="1449976"/>
    <lineage>
        <taxon>Bacteria</taxon>
        <taxon>Bacillati</taxon>
        <taxon>Actinomycetota</taxon>
        <taxon>Actinomycetes</taxon>
        <taxon>Pseudonocardiales</taxon>
        <taxon>Pseudonocardiaceae</taxon>
        <taxon>Kutzneria</taxon>
    </lineage>
</organism>
<dbReference type="Gene3D" id="1.10.540.10">
    <property type="entry name" value="Acyl-CoA dehydrogenase/oxidase, N-terminal domain"/>
    <property type="match status" value="1"/>
</dbReference>
<accession>W5W629</accession>
<dbReference type="AlphaFoldDB" id="W5W629"/>
<evidence type="ECO:0000256" key="1">
    <source>
        <dbReference type="ARBA" id="ARBA00001974"/>
    </source>
</evidence>
<evidence type="ECO:0000259" key="10">
    <source>
        <dbReference type="Pfam" id="PF02770"/>
    </source>
</evidence>
<dbReference type="GO" id="GO:0050660">
    <property type="term" value="F:flavin adenine dinucleotide binding"/>
    <property type="evidence" value="ECO:0007669"/>
    <property type="project" value="InterPro"/>
</dbReference>
<dbReference type="InterPro" id="IPR013786">
    <property type="entry name" value="AcylCoA_DH/ox_N"/>
</dbReference>
<dbReference type="SUPFAM" id="SSF56645">
    <property type="entry name" value="Acyl-CoA dehydrogenase NM domain-like"/>
    <property type="match status" value="1"/>
</dbReference>
<evidence type="ECO:0000256" key="7">
    <source>
        <dbReference type="ARBA" id="ARBA00023002"/>
    </source>
</evidence>
<evidence type="ECO:0000259" key="9">
    <source>
        <dbReference type="Pfam" id="PF00441"/>
    </source>
</evidence>
<dbReference type="EC" id="1.3.99.-" evidence="12"/>
<dbReference type="PANTHER" id="PTHR43831">
    <property type="entry name" value="ISOBUTYRYL-COA DEHYDROGENASE"/>
    <property type="match status" value="1"/>
</dbReference>
<dbReference type="Gene3D" id="1.20.140.10">
    <property type="entry name" value="Butyryl-CoA Dehydrogenase, subunit A, domain 3"/>
    <property type="match status" value="1"/>
</dbReference>
<keyword evidence="4" id="KW-0101">Branched-chain amino acid catabolism</keyword>
<dbReference type="InterPro" id="IPR036250">
    <property type="entry name" value="AcylCo_DH-like_C"/>
</dbReference>
<name>W5W629_9PSEU</name>
<dbReference type="InterPro" id="IPR037069">
    <property type="entry name" value="AcylCoA_DH/ox_N_sf"/>
</dbReference>
<comment type="similarity">
    <text evidence="3 8">Belongs to the acyl-CoA dehydrogenase family.</text>
</comment>
<dbReference type="STRING" id="1449976.KALB_3286"/>
<keyword evidence="5 8" id="KW-0285">Flavoprotein</keyword>
<dbReference type="HOGENOM" id="CLU_018204_0_3_11"/>
<comment type="cofactor">
    <cofactor evidence="1 8">
        <name>FAD</name>
        <dbReference type="ChEBI" id="CHEBI:57692"/>
    </cofactor>
</comment>
<dbReference type="Pfam" id="PF00441">
    <property type="entry name" value="Acyl-CoA_dh_1"/>
    <property type="match status" value="1"/>
</dbReference>
<feature type="domain" description="Acyl-CoA dehydrogenase/oxidase C-terminal" evidence="9">
    <location>
        <begin position="229"/>
        <end position="378"/>
    </location>
</feature>
<dbReference type="PROSITE" id="PS00073">
    <property type="entry name" value="ACYL_COA_DH_2"/>
    <property type="match status" value="1"/>
</dbReference>
<dbReference type="InterPro" id="IPR009100">
    <property type="entry name" value="AcylCoA_DH/oxidase_NM_dom_sf"/>
</dbReference>
<dbReference type="PANTHER" id="PTHR43831:SF1">
    <property type="entry name" value="ISOBUTYRYL-COA DEHYDROGENASE, MITOCHONDRIAL"/>
    <property type="match status" value="1"/>
</dbReference>
<dbReference type="PATRIC" id="fig|1449976.3.peg.3303"/>
<feature type="domain" description="Acyl-CoA oxidase/dehydrogenase middle" evidence="10">
    <location>
        <begin position="124"/>
        <end position="217"/>
    </location>
</feature>
<dbReference type="Pfam" id="PF02770">
    <property type="entry name" value="Acyl-CoA_dh_M"/>
    <property type="match status" value="1"/>
</dbReference>
<comment type="pathway">
    <text evidence="2">Amino-acid degradation; L-valine degradation.</text>
</comment>
<evidence type="ECO:0000259" key="11">
    <source>
        <dbReference type="Pfam" id="PF02771"/>
    </source>
</evidence>
<dbReference type="Proteomes" id="UP000019225">
    <property type="component" value="Chromosome"/>
</dbReference>
<dbReference type="FunFam" id="1.20.140.10:FF:000001">
    <property type="entry name" value="Acyl-CoA dehydrogenase"/>
    <property type="match status" value="1"/>
</dbReference>
<dbReference type="InterPro" id="IPR006091">
    <property type="entry name" value="Acyl-CoA_Oxase/DH_mid-dom"/>
</dbReference>
<dbReference type="Pfam" id="PF02771">
    <property type="entry name" value="Acyl-CoA_dh_N"/>
    <property type="match status" value="1"/>
</dbReference>
<dbReference type="EMBL" id="CP007155">
    <property type="protein sequence ID" value="AHH96653.1"/>
    <property type="molecule type" value="Genomic_DNA"/>
</dbReference>
<dbReference type="FunFam" id="1.10.540.10:FF:000026">
    <property type="entry name" value="Acyl-CoA dehydrogenase medium chain"/>
    <property type="match status" value="1"/>
</dbReference>
<evidence type="ECO:0000256" key="2">
    <source>
        <dbReference type="ARBA" id="ARBA00005109"/>
    </source>
</evidence>
<dbReference type="PROSITE" id="PS00072">
    <property type="entry name" value="ACYL_COA_DH_1"/>
    <property type="match status" value="1"/>
</dbReference>
<dbReference type="InterPro" id="IPR009075">
    <property type="entry name" value="AcylCo_DH/oxidase_C"/>
</dbReference>
<reference evidence="12 13" key="1">
    <citation type="journal article" date="2014" name="BMC Genomics">
        <title>Complete genome sequence of producer of the glycopeptide antibiotic Aculeximycin Kutzneria albida DSM 43870T, a representative of minor genus of Pseudonocardiaceae.</title>
        <authorList>
            <person name="Rebets Y."/>
            <person name="Tokovenko B."/>
            <person name="Lushchyk I."/>
            <person name="Ruckert C."/>
            <person name="Zaburannyi N."/>
            <person name="Bechthold A."/>
            <person name="Kalinowski J."/>
            <person name="Luzhetskyy A."/>
        </authorList>
    </citation>
    <scope>NUCLEOTIDE SEQUENCE [LARGE SCALE GENOMIC DNA]</scope>
    <source>
        <strain evidence="12">DSM 43870</strain>
    </source>
</reference>
<dbReference type="eggNOG" id="COG1960">
    <property type="taxonomic scope" value="Bacteria"/>
</dbReference>
<proteinExistence type="inferred from homology"/>
<evidence type="ECO:0000256" key="8">
    <source>
        <dbReference type="RuleBase" id="RU362125"/>
    </source>
</evidence>
<keyword evidence="6 8" id="KW-0274">FAD</keyword>
<keyword evidence="13" id="KW-1185">Reference proteome</keyword>
<evidence type="ECO:0000313" key="13">
    <source>
        <dbReference type="Proteomes" id="UP000019225"/>
    </source>
</evidence>
<dbReference type="SUPFAM" id="SSF47203">
    <property type="entry name" value="Acyl-CoA dehydrogenase C-terminal domain-like"/>
    <property type="match status" value="1"/>
</dbReference>
<protein>
    <submittedName>
        <fullName evidence="12">Isobutyryl-CoA dehydrogenase</fullName>
        <ecNumber evidence="12">1.3.99.-</ecNumber>
    </submittedName>
</protein>
<dbReference type="InterPro" id="IPR046373">
    <property type="entry name" value="Acyl-CoA_Oxase/DH_mid-dom_sf"/>
</dbReference>